<dbReference type="AlphaFoldDB" id="A0A397RXS7"/>
<sequence length="300" mass="33616">MVKFRVITDSSCGISQEDAKKLGVTVLPLTLSYKGKDYLDGIDITTDEFYKMVFEDEKKESLLQQVKNHFKGSSIKTSMVSPLMFVEAMKSAIADGYIPVVLPISSVLSGTYNSANIARESLDEEEIYVEDSHTALGSVKVMILRLVSHTYDTIQDVLDDIHYMVKHINFYAVPDTLEYLFRGGRLSRVSATVGNILQLKPVIQLDRTGKLTPISKQRGLRHAFIKIKECVNGLPINKDYPFEFGYSTEIKNVELLKEYLKEELPVDCEINQISPVVGAHVGPGASAFFYISEKEVPDCK</sequence>
<protein>
    <submittedName>
        <fullName evidence="2">DegV family protein with EDD domain</fullName>
    </submittedName>
</protein>
<evidence type="ECO:0000256" key="1">
    <source>
        <dbReference type="ARBA" id="ARBA00023121"/>
    </source>
</evidence>
<gene>
    <name evidence="2" type="ORF">EI71_00639</name>
</gene>
<dbReference type="InterPro" id="IPR043168">
    <property type="entry name" value="DegV_C"/>
</dbReference>
<dbReference type="Gene3D" id="3.30.1180.10">
    <property type="match status" value="1"/>
</dbReference>
<evidence type="ECO:0000313" key="3">
    <source>
        <dbReference type="Proteomes" id="UP000266506"/>
    </source>
</evidence>
<dbReference type="PANTHER" id="PTHR33434">
    <property type="entry name" value="DEGV DOMAIN-CONTAINING PROTEIN DR_1986-RELATED"/>
    <property type="match status" value="1"/>
</dbReference>
<name>A0A397RXS7_9MOLU</name>
<dbReference type="OrthoDB" id="388177at2"/>
<evidence type="ECO:0000313" key="2">
    <source>
        <dbReference type="EMBL" id="RIA78062.1"/>
    </source>
</evidence>
<organism evidence="2 3">
    <name type="scientific">Anaeroplasma bactoclasticum</name>
    <dbReference type="NCBI Taxonomy" id="2088"/>
    <lineage>
        <taxon>Bacteria</taxon>
        <taxon>Bacillati</taxon>
        <taxon>Mycoplasmatota</taxon>
        <taxon>Mollicutes</taxon>
        <taxon>Anaeroplasmatales</taxon>
        <taxon>Anaeroplasmataceae</taxon>
        <taxon>Anaeroplasma</taxon>
    </lineage>
</organism>
<dbReference type="InterPro" id="IPR003797">
    <property type="entry name" value="DegV"/>
</dbReference>
<dbReference type="Pfam" id="PF02645">
    <property type="entry name" value="DegV"/>
    <property type="match status" value="1"/>
</dbReference>
<dbReference type="InterPro" id="IPR050270">
    <property type="entry name" value="DegV_domain_contain"/>
</dbReference>
<keyword evidence="3" id="KW-1185">Reference proteome</keyword>
<dbReference type="Proteomes" id="UP000266506">
    <property type="component" value="Unassembled WGS sequence"/>
</dbReference>
<dbReference type="PROSITE" id="PS51482">
    <property type="entry name" value="DEGV"/>
    <property type="match status" value="1"/>
</dbReference>
<dbReference type="RefSeq" id="WP_119015806.1">
    <property type="nucleotide sequence ID" value="NZ_QXEV01000004.1"/>
</dbReference>
<accession>A0A397RXS7</accession>
<dbReference type="GO" id="GO:0008289">
    <property type="term" value="F:lipid binding"/>
    <property type="evidence" value="ECO:0007669"/>
    <property type="project" value="UniProtKB-KW"/>
</dbReference>
<keyword evidence="1" id="KW-0446">Lipid-binding</keyword>
<dbReference type="InParanoid" id="A0A397RXS7"/>
<dbReference type="Gene3D" id="3.40.50.10170">
    <property type="match status" value="1"/>
</dbReference>
<reference evidence="2 3" key="1">
    <citation type="submission" date="2018-08" db="EMBL/GenBank/DDBJ databases">
        <title>Genomic Encyclopedia of Archaeal and Bacterial Type Strains, Phase II (KMG-II): from individual species to whole genera.</title>
        <authorList>
            <person name="Goeker M."/>
        </authorList>
    </citation>
    <scope>NUCLEOTIDE SEQUENCE [LARGE SCALE GENOMIC DNA]</scope>
    <source>
        <strain evidence="2 3">ATCC 27112</strain>
    </source>
</reference>
<dbReference type="PANTHER" id="PTHR33434:SF2">
    <property type="entry name" value="FATTY ACID-BINDING PROTEIN TM_1468"/>
    <property type="match status" value="1"/>
</dbReference>
<dbReference type="NCBIfam" id="TIGR00762">
    <property type="entry name" value="DegV"/>
    <property type="match status" value="1"/>
</dbReference>
<proteinExistence type="predicted"/>
<comment type="caution">
    <text evidence="2">The sequence shown here is derived from an EMBL/GenBank/DDBJ whole genome shotgun (WGS) entry which is preliminary data.</text>
</comment>
<dbReference type="SUPFAM" id="SSF82549">
    <property type="entry name" value="DAK1/DegV-like"/>
    <property type="match status" value="1"/>
</dbReference>
<dbReference type="EMBL" id="QXEV01000004">
    <property type="protein sequence ID" value="RIA78062.1"/>
    <property type="molecule type" value="Genomic_DNA"/>
</dbReference>